<keyword evidence="2" id="KW-0238">DNA-binding</keyword>
<keyword evidence="1" id="KW-0805">Transcription regulation</keyword>
<reference evidence="5 6" key="1">
    <citation type="submission" date="2023-12" db="EMBL/GenBank/DDBJ databases">
        <title>Pseudomonas sp. T5W1.</title>
        <authorList>
            <person name="Maltman C."/>
        </authorList>
    </citation>
    <scope>NUCLEOTIDE SEQUENCE [LARGE SCALE GENOMIC DNA]</scope>
    <source>
        <strain evidence="5 6">T5W1</strain>
    </source>
</reference>
<dbReference type="RefSeq" id="WP_322948118.1">
    <property type="nucleotide sequence ID" value="NZ_JAYEET010000005.1"/>
</dbReference>
<evidence type="ECO:0000256" key="3">
    <source>
        <dbReference type="ARBA" id="ARBA00023163"/>
    </source>
</evidence>
<evidence type="ECO:0000313" key="5">
    <source>
        <dbReference type="EMBL" id="MEA1604689.1"/>
    </source>
</evidence>
<dbReference type="Pfam" id="PF12625">
    <property type="entry name" value="Arabinose_bd"/>
    <property type="match status" value="1"/>
</dbReference>
<dbReference type="InterPro" id="IPR009057">
    <property type="entry name" value="Homeodomain-like_sf"/>
</dbReference>
<accession>A0ABU5P4V0</accession>
<comment type="caution">
    <text evidence="5">The sequence shown here is derived from an EMBL/GenBank/DDBJ whole genome shotgun (WGS) entry which is preliminary data.</text>
</comment>
<dbReference type="SMART" id="SM00342">
    <property type="entry name" value="HTH_ARAC"/>
    <property type="match status" value="1"/>
</dbReference>
<proteinExistence type="predicted"/>
<dbReference type="PANTHER" id="PTHR47894:SF1">
    <property type="entry name" value="HTH-TYPE TRANSCRIPTIONAL REGULATOR VQSM"/>
    <property type="match status" value="1"/>
</dbReference>
<evidence type="ECO:0000256" key="2">
    <source>
        <dbReference type="ARBA" id="ARBA00023125"/>
    </source>
</evidence>
<organism evidence="5 6">
    <name type="scientific">Pseudomonas spirodelae</name>
    <dbReference type="NCBI Taxonomy" id="3101751"/>
    <lineage>
        <taxon>Bacteria</taxon>
        <taxon>Pseudomonadati</taxon>
        <taxon>Pseudomonadota</taxon>
        <taxon>Gammaproteobacteria</taxon>
        <taxon>Pseudomonadales</taxon>
        <taxon>Pseudomonadaceae</taxon>
        <taxon>Pseudomonas</taxon>
    </lineage>
</organism>
<gene>
    <name evidence="5" type="ORF">SOP97_02500</name>
</gene>
<dbReference type="EMBL" id="JAYEET010000005">
    <property type="protein sequence ID" value="MEA1604689.1"/>
    <property type="molecule type" value="Genomic_DNA"/>
</dbReference>
<dbReference type="PANTHER" id="PTHR47894">
    <property type="entry name" value="HTH-TYPE TRANSCRIPTIONAL REGULATOR GADX"/>
    <property type="match status" value="1"/>
</dbReference>
<feature type="domain" description="HTH araC/xylS-type" evidence="4">
    <location>
        <begin position="245"/>
        <end position="342"/>
    </location>
</feature>
<dbReference type="Pfam" id="PF12833">
    <property type="entry name" value="HTH_18"/>
    <property type="match status" value="1"/>
</dbReference>
<keyword evidence="3" id="KW-0804">Transcription</keyword>
<dbReference type="PROSITE" id="PS01124">
    <property type="entry name" value="HTH_ARAC_FAMILY_2"/>
    <property type="match status" value="1"/>
</dbReference>
<protein>
    <submittedName>
        <fullName evidence="5">AraC family transcriptional regulator ligand-binding domain-containing protein</fullName>
    </submittedName>
</protein>
<dbReference type="Gene3D" id="1.10.10.60">
    <property type="entry name" value="Homeodomain-like"/>
    <property type="match status" value="1"/>
</dbReference>
<sequence>MKHDPHNSIASMLTHSSTLRRLLYEALAALGLDPTDTYRQAYQGVVLAPPLLNAREDHDNAPRFWQALEGISGDVDIGLHLGETMQPRPMDVVGYLLLASRDLGQALESFVRFQHILSGGFAARLELEGEQARLIVDLNYRGVGSLRQQMECLALLLQKMLASINNDGSFHLSGLDFRHPAPCRLSEHRRLFGLLPRFAQAHDALIFPRAWLGRPSRSANPRLFAVLWAQAEVELAELQENQLLNRVRYWLEVNLGVQLCVLAHCAKALGFSAGALQRALAEQQQSFRQLHDEVRRLRAQSLLEQGLAIREVARACGFAELSPFYRAFRRWQGDTPQAYRVLATDAEAPAQTAQALR</sequence>
<evidence type="ECO:0000259" key="4">
    <source>
        <dbReference type="PROSITE" id="PS01124"/>
    </source>
</evidence>
<evidence type="ECO:0000313" key="6">
    <source>
        <dbReference type="Proteomes" id="UP001292571"/>
    </source>
</evidence>
<name>A0ABU5P4V0_9PSED</name>
<dbReference type="Proteomes" id="UP001292571">
    <property type="component" value="Unassembled WGS sequence"/>
</dbReference>
<evidence type="ECO:0000256" key="1">
    <source>
        <dbReference type="ARBA" id="ARBA00023015"/>
    </source>
</evidence>
<keyword evidence="6" id="KW-1185">Reference proteome</keyword>
<dbReference type="SUPFAM" id="SSF46689">
    <property type="entry name" value="Homeodomain-like"/>
    <property type="match status" value="1"/>
</dbReference>
<dbReference type="InterPro" id="IPR018060">
    <property type="entry name" value="HTH_AraC"/>
</dbReference>
<dbReference type="InterPro" id="IPR032687">
    <property type="entry name" value="AraC-type_N"/>
</dbReference>